<dbReference type="EMBL" id="CP001108">
    <property type="protein sequence ID" value="ACF46097.1"/>
    <property type="molecule type" value="Genomic_DNA"/>
</dbReference>
<sequence>MRMIPGKPLRTGSRAEMRVFDQLRAAFSMPDQNGWFALHSLNLPRHEYKRFGEIDFVICGPGGLFVLEVKGGGVSCHDGIWQTTNRYGETERLRESPFKQAEGALHGLQKKLPPFLSNIFMVGYGVVMPDVERIPDSAEWDRAVFADGRDFRQFEKWLEIFIRYWHAKDSRKTAGTPSQLKELRQYLRPDFEAIVPLHVSAHEVETRIARLTEDQLRLIDIVEVNHRVLCSGGAGTGKTMLALELAKRWIASGMKTALVCHSPWLKSFLERKAVPGLTVSLAKSIHITCRRIGIEKFDAMIVDEGQDILNMDALDHLNSCLYGGISKGRWCFFHDTNNQSGLCGSFVPDAYDHLESLRPVQVPLKTNCRNSLQILKRIQDDLNADVGNSGVGDGPAVREVVVSDADNAIQALEKELHYLMDGEGFDPGDIIILSPFPFTRSWTSSLSKGLRDSISVLDDASPRNMPRNSIGFAQIADFKGLESEVVILVDMLTPGHLDFRSLHYVGMSRARALLSLICICWDMTPEK</sequence>
<evidence type="ECO:0000313" key="2">
    <source>
        <dbReference type="EMBL" id="ACF46097.1"/>
    </source>
</evidence>
<name>B4S7R0_PROA2</name>
<dbReference type="RefSeq" id="WP_012505634.1">
    <property type="nucleotide sequence ID" value="NC_011059.1"/>
</dbReference>
<proteinExistence type="predicted"/>
<dbReference type="Pfam" id="PF08378">
    <property type="entry name" value="NERD"/>
    <property type="match status" value="1"/>
</dbReference>
<dbReference type="Proteomes" id="UP000002725">
    <property type="component" value="Chromosome"/>
</dbReference>
<dbReference type="eggNOG" id="COG0507">
    <property type="taxonomic scope" value="Bacteria"/>
</dbReference>
<keyword evidence="3" id="KW-1185">Reference proteome</keyword>
<evidence type="ECO:0000313" key="3">
    <source>
        <dbReference type="Proteomes" id="UP000002725"/>
    </source>
</evidence>
<dbReference type="KEGG" id="paa:Paes_1060"/>
<evidence type="ECO:0000259" key="1">
    <source>
        <dbReference type="Pfam" id="PF08378"/>
    </source>
</evidence>
<dbReference type="InterPro" id="IPR027417">
    <property type="entry name" value="P-loop_NTPase"/>
</dbReference>
<dbReference type="STRING" id="290512.Paes_1060"/>
<dbReference type="InterPro" id="IPR011528">
    <property type="entry name" value="NERD"/>
</dbReference>
<dbReference type="HOGENOM" id="CLU_024502_0_0_10"/>
<dbReference type="AlphaFoldDB" id="B4S7R0"/>
<gene>
    <name evidence="2" type="ordered locus">Paes_1060</name>
</gene>
<organism evidence="2 3">
    <name type="scientific">Prosthecochloris aestuarii (strain DSM 271 / SK 413)</name>
    <dbReference type="NCBI Taxonomy" id="290512"/>
    <lineage>
        <taxon>Bacteria</taxon>
        <taxon>Pseudomonadati</taxon>
        <taxon>Chlorobiota</taxon>
        <taxon>Chlorobiia</taxon>
        <taxon>Chlorobiales</taxon>
        <taxon>Chlorobiaceae</taxon>
        <taxon>Prosthecochloris</taxon>
    </lineage>
</organism>
<accession>B4S7R0</accession>
<dbReference type="Gene3D" id="3.40.50.300">
    <property type="entry name" value="P-loop containing nucleotide triphosphate hydrolases"/>
    <property type="match status" value="2"/>
</dbReference>
<reference evidence="2" key="1">
    <citation type="submission" date="2008-06" db="EMBL/GenBank/DDBJ databases">
        <title>Complete sequence of chromosome of Prosthecochloris aestuarii DSM 271.</title>
        <authorList>
            <consortium name="US DOE Joint Genome Institute"/>
            <person name="Lucas S."/>
            <person name="Copeland A."/>
            <person name="Lapidus A."/>
            <person name="Glavina del Rio T."/>
            <person name="Dalin E."/>
            <person name="Tice H."/>
            <person name="Bruce D."/>
            <person name="Goodwin L."/>
            <person name="Pitluck S."/>
            <person name="Schmutz J."/>
            <person name="Larimer F."/>
            <person name="Land M."/>
            <person name="Hauser L."/>
            <person name="Kyrpides N."/>
            <person name="Anderson I."/>
            <person name="Liu Z."/>
            <person name="Li T."/>
            <person name="Zhao F."/>
            <person name="Overmann J."/>
            <person name="Bryant D.A."/>
            <person name="Richardson P."/>
        </authorList>
    </citation>
    <scope>NUCLEOTIDE SEQUENCE [LARGE SCALE GENOMIC DNA]</scope>
    <source>
        <strain evidence="2">DSM 271</strain>
    </source>
</reference>
<feature type="domain" description="NERD" evidence="1">
    <location>
        <begin position="12"/>
        <end position="115"/>
    </location>
</feature>
<dbReference type="SUPFAM" id="SSF52540">
    <property type="entry name" value="P-loop containing nucleoside triphosphate hydrolases"/>
    <property type="match status" value="1"/>
</dbReference>
<protein>
    <submittedName>
        <fullName evidence="2">NERD domain protein</fullName>
    </submittedName>
</protein>